<dbReference type="InterPro" id="IPR043145">
    <property type="entry name" value="Znf_ZZ_sf"/>
</dbReference>
<dbReference type="SMART" id="SM00291">
    <property type="entry name" value="ZnF_ZZ"/>
    <property type="match status" value="1"/>
</dbReference>
<dbReference type="InterPro" id="IPR001841">
    <property type="entry name" value="Znf_RING"/>
</dbReference>
<dbReference type="PROSITE" id="PS01357">
    <property type="entry name" value="ZF_ZZ_1"/>
    <property type="match status" value="1"/>
</dbReference>
<feature type="domain" description="RING-type" evidence="17">
    <location>
        <begin position="805"/>
        <end position="840"/>
    </location>
</feature>
<evidence type="ECO:0000313" key="21">
    <source>
        <dbReference type="Proteomes" id="UP001374579"/>
    </source>
</evidence>
<dbReference type="Gene3D" id="2.30.30.40">
    <property type="entry name" value="SH3 Domains"/>
    <property type="match status" value="2"/>
</dbReference>
<name>A0AAN9G3L3_9CAEN</name>
<dbReference type="SMART" id="SM00248">
    <property type="entry name" value="ANK"/>
    <property type="match status" value="8"/>
</dbReference>
<dbReference type="SUPFAM" id="SSF57850">
    <property type="entry name" value="RING/U-box"/>
    <property type="match status" value="1"/>
</dbReference>
<dbReference type="FunFam" id="2.30.30.40:FF:000078">
    <property type="entry name" value="Putative e3 ubiquitin-protein ligase mib2"/>
    <property type="match status" value="1"/>
</dbReference>
<feature type="domain" description="MIB/HERC2" evidence="19">
    <location>
        <begin position="132"/>
        <end position="211"/>
    </location>
</feature>
<dbReference type="Gene3D" id="3.30.40.10">
    <property type="entry name" value="Zinc/RING finger domain, C3HC4 (zinc finger)"/>
    <property type="match status" value="1"/>
</dbReference>
<evidence type="ECO:0000256" key="12">
    <source>
        <dbReference type="ARBA" id="ARBA00022976"/>
    </source>
</evidence>
<evidence type="ECO:0000259" key="18">
    <source>
        <dbReference type="PROSITE" id="PS50135"/>
    </source>
</evidence>
<dbReference type="PANTHER" id="PTHR24202:SF4">
    <property type="entry name" value="E3 UBIQUITIN-PROTEIN LIGASE MIB2-RELATED"/>
    <property type="match status" value="1"/>
</dbReference>
<dbReference type="InterPro" id="IPR013083">
    <property type="entry name" value="Znf_RING/FYVE/PHD"/>
</dbReference>
<dbReference type="PRINTS" id="PR01415">
    <property type="entry name" value="ANKYRIN"/>
</dbReference>
<evidence type="ECO:0000256" key="16">
    <source>
        <dbReference type="SAM" id="MobiDB-lite"/>
    </source>
</evidence>
<dbReference type="GO" id="GO:0061630">
    <property type="term" value="F:ubiquitin protein ligase activity"/>
    <property type="evidence" value="ECO:0007669"/>
    <property type="project" value="UniProtKB-EC"/>
</dbReference>
<dbReference type="InterPro" id="IPR036770">
    <property type="entry name" value="Ankyrin_rpt-contain_sf"/>
</dbReference>
<evidence type="ECO:0000313" key="20">
    <source>
        <dbReference type="EMBL" id="KAK7094006.1"/>
    </source>
</evidence>
<feature type="domain" description="ZZ-type" evidence="18">
    <location>
        <begin position="69"/>
        <end position="121"/>
    </location>
</feature>
<keyword evidence="7" id="KW-0479">Metal-binding</keyword>
<evidence type="ECO:0000256" key="14">
    <source>
        <dbReference type="PROSITE-ProRule" id="PRU00023"/>
    </source>
</evidence>
<dbReference type="InterPro" id="IPR010606">
    <property type="entry name" value="Mib_Herc2"/>
</dbReference>
<dbReference type="InterPro" id="IPR040847">
    <property type="entry name" value="SH3_15"/>
</dbReference>
<dbReference type="PROSITE" id="PS50088">
    <property type="entry name" value="ANK_REPEAT"/>
    <property type="match status" value="5"/>
</dbReference>
<feature type="repeat" description="ANK" evidence="14">
    <location>
        <begin position="630"/>
        <end position="654"/>
    </location>
</feature>
<keyword evidence="5" id="KW-0963">Cytoplasm</keyword>
<evidence type="ECO:0000256" key="8">
    <source>
        <dbReference type="ARBA" id="ARBA00022737"/>
    </source>
</evidence>
<protein>
    <recommendedName>
        <fullName evidence="4">RING-type E3 ubiquitin transferase</fullName>
        <ecNumber evidence="4">2.3.2.27</ecNumber>
    </recommendedName>
</protein>
<comment type="catalytic activity">
    <reaction evidence="1">
        <text>S-ubiquitinyl-[E2 ubiquitin-conjugating enzyme]-L-cysteine + [acceptor protein]-L-lysine = [E2 ubiquitin-conjugating enzyme]-L-cysteine + N(6)-ubiquitinyl-[acceptor protein]-L-lysine.</text>
        <dbReference type="EC" id="2.3.2.27"/>
    </reaction>
</comment>
<feature type="domain" description="MIB/HERC2" evidence="19">
    <location>
        <begin position="1"/>
        <end position="63"/>
    </location>
</feature>
<keyword evidence="11" id="KW-0862">Zinc</keyword>
<keyword evidence="12" id="KW-0914">Notch signaling pathway</keyword>
<evidence type="ECO:0000256" key="5">
    <source>
        <dbReference type="ARBA" id="ARBA00022490"/>
    </source>
</evidence>
<evidence type="ECO:0000256" key="1">
    <source>
        <dbReference type="ARBA" id="ARBA00000900"/>
    </source>
</evidence>
<feature type="repeat" description="ANK" evidence="14">
    <location>
        <begin position="529"/>
        <end position="561"/>
    </location>
</feature>
<dbReference type="InterPro" id="IPR037252">
    <property type="entry name" value="Mib_Herc2_sf"/>
</dbReference>
<keyword evidence="21" id="KW-1185">Reference proteome</keyword>
<dbReference type="Pfam" id="PF00569">
    <property type="entry name" value="ZZ"/>
    <property type="match status" value="1"/>
</dbReference>
<evidence type="ECO:0000256" key="9">
    <source>
        <dbReference type="ARBA" id="ARBA00022771"/>
    </source>
</evidence>
<dbReference type="Gene3D" id="1.25.40.20">
    <property type="entry name" value="Ankyrin repeat-containing domain"/>
    <property type="match status" value="3"/>
</dbReference>
<sequence length="861" mass="92449">MAAAGLRVIRGPGWTQGEADGGEGHVGTVAAARDDGTAQVTWDGGQQVTVKPGSRDLRVLDNATIGISHPGVTCDECHETNIVGMRWKCDDCHDYDLCSMCYFNDSHDRTHQFIRYEIPKCTPVKMEKRSRSMKIRVMGIYPEATVVRGKDWEWADQDGGKGKEGAVTDLLTPSTASARSTVRVTWTGSGVSNVYRLGYKGKVDLQYTEESPGGECYPQHLPVFDSNTYKGSAVVAAVPAGGQGAAFSDGDRVYIDLPQDQVQQLRLTRSDIVQILDKVGQVQGAMATGEAIVAFGPRKFKLSHSILKKVPDLSKGDRVRVLSDERRVAAFQDGHGGYNRTMRPSLGKVGQVGNIDDDGDVEVEFKDHKWCYNPACLTPAPGQAVDPVRSGVGGGGDADSDDEGGDSGVNMLGQLVGAIAMAAAVQRATQGMGNMIFLKAVIDNDVSAVRQLLVKEPRLVGASEQGVGAIHIATNLGHMQITQLLVDNGAKINEQDKDGDTPLIAGMKYDAIAGYLIKKGCDVNAANKVGQTASHRAAGYGHAPILRLLMARGADFNATDKDGDTPLHDAIANGRSAAAEVLIGCPKTDPRRKNKKGFTPLQFSAFKGDASIADLLVRKDRNLVNEQKEDGFTALHIAAINNHTDVMKVLIEKGKANVDTRSQKKQTALHLATQEAYMDAVQLLVKHGADVNAKDSDGDRPLHILMCSHTGRIQGGDLFLMLLVGQAPKVKEEERVRIACYLLQAGADPQARNDSGKTGLEVCGSQAIVEAVRRFLAANPALNNPQRPTSAVLARQRTVTASDLCRKCCTRRASILLVPCGHKAACQSCCSNLRACPQCDSFVKSMHDESGKDIKDKCSVM</sequence>
<dbReference type="Proteomes" id="UP001374579">
    <property type="component" value="Unassembled WGS sequence"/>
</dbReference>
<dbReference type="EMBL" id="JBAMIC010000019">
    <property type="protein sequence ID" value="KAK7094006.1"/>
    <property type="molecule type" value="Genomic_DNA"/>
</dbReference>
<reference evidence="20 21" key="1">
    <citation type="submission" date="2024-02" db="EMBL/GenBank/DDBJ databases">
        <title>Chromosome-scale genome assembly of the rough periwinkle Littorina saxatilis.</title>
        <authorList>
            <person name="De Jode A."/>
            <person name="Faria R."/>
            <person name="Formenti G."/>
            <person name="Sims Y."/>
            <person name="Smith T.P."/>
            <person name="Tracey A."/>
            <person name="Wood J.M.D."/>
            <person name="Zagrodzka Z.B."/>
            <person name="Johannesson K."/>
            <person name="Butlin R.K."/>
            <person name="Leder E.H."/>
        </authorList>
    </citation>
    <scope>NUCLEOTIDE SEQUENCE [LARGE SCALE GENOMIC DNA]</scope>
    <source>
        <strain evidence="20">Snail1</strain>
        <tissue evidence="20">Muscle</tissue>
    </source>
</reference>
<comment type="subcellular location">
    <subcellularLocation>
        <location evidence="2">Cytoplasm</location>
    </subcellularLocation>
</comment>
<comment type="pathway">
    <text evidence="3">Protein modification; protein ubiquitination.</text>
</comment>
<dbReference type="PANTHER" id="PTHR24202">
    <property type="entry name" value="E3 UBIQUITIN-PROTEIN LIGASE MIB2"/>
    <property type="match status" value="1"/>
</dbReference>
<dbReference type="FunFam" id="3.30.60.90:FF:000004">
    <property type="entry name" value="Putative E3 ubiquitin-protein ligase MIB2"/>
    <property type="match status" value="1"/>
</dbReference>
<dbReference type="EC" id="2.3.2.27" evidence="4"/>
<keyword evidence="10" id="KW-0833">Ubl conjugation pathway</keyword>
<feature type="repeat" description="ANK" evidence="14">
    <location>
        <begin position="664"/>
        <end position="696"/>
    </location>
</feature>
<keyword evidence="6" id="KW-0808">Transferase</keyword>
<accession>A0AAN9G3L3</accession>
<dbReference type="Pfam" id="PF00023">
    <property type="entry name" value="Ank"/>
    <property type="match status" value="3"/>
</dbReference>
<dbReference type="Pfam" id="PF12796">
    <property type="entry name" value="Ank_2"/>
    <property type="match status" value="1"/>
</dbReference>
<dbReference type="PROSITE" id="PS50297">
    <property type="entry name" value="ANK_REP_REGION"/>
    <property type="match status" value="5"/>
</dbReference>
<dbReference type="GO" id="GO:0016567">
    <property type="term" value="P:protein ubiquitination"/>
    <property type="evidence" value="ECO:0007669"/>
    <property type="project" value="InterPro"/>
</dbReference>
<dbReference type="Pfam" id="PF18346">
    <property type="entry name" value="SH3_15"/>
    <property type="match status" value="1"/>
</dbReference>
<dbReference type="AlphaFoldDB" id="A0AAN9G3L3"/>
<evidence type="ECO:0000256" key="3">
    <source>
        <dbReference type="ARBA" id="ARBA00004906"/>
    </source>
</evidence>
<evidence type="ECO:0000259" key="17">
    <source>
        <dbReference type="PROSITE" id="PS50089"/>
    </source>
</evidence>
<dbReference type="PROSITE" id="PS50089">
    <property type="entry name" value="ZF_RING_2"/>
    <property type="match status" value="1"/>
</dbReference>
<keyword evidence="13 14" id="KW-0040">ANK repeat</keyword>
<evidence type="ECO:0000256" key="4">
    <source>
        <dbReference type="ARBA" id="ARBA00012483"/>
    </source>
</evidence>
<evidence type="ECO:0000256" key="7">
    <source>
        <dbReference type="ARBA" id="ARBA00022723"/>
    </source>
</evidence>
<dbReference type="PROSITE" id="PS51416">
    <property type="entry name" value="MIB_HERC2"/>
    <property type="match status" value="2"/>
</dbReference>
<evidence type="ECO:0000256" key="6">
    <source>
        <dbReference type="ARBA" id="ARBA00022679"/>
    </source>
</evidence>
<organism evidence="20 21">
    <name type="scientific">Littorina saxatilis</name>
    <dbReference type="NCBI Taxonomy" id="31220"/>
    <lineage>
        <taxon>Eukaryota</taxon>
        <taxon>Metazoa</taxon>
        <taxon>Spiralia</taxon>
        <taxon>Lophotrochozoa</taxon>
        <taxon>Mollusca</taxon>
        <taxon>Gastropoda</taxon>
        <taxon>Caenogastropoda</taxon>
        <taxon>Littorinimorpha</taxon>
        <taxon>Littorinoidea</taxon>
        <taxon>Littorinidae</taxon>
        <taxon>Littorina</taxon>
    </lineage>
</organism>
<evidence type="ECO:0000256" key="11">
    <source>
        <dbReference type="ARBA" id="ARBA00022833"/>
    </source>
</evidence>
<evidence type="ECO:0000256" key="2">
    <source>
        <dbReference type="ARBA" id="ARBA00004496"/>
    </source>
</evidence>
<feature type="region of interest" description="Disordered" evidence="16">
    <location>
        <begin position="388"/>
        <end position="407"/>
    </location>
</feature>
<keyword evidence="8" id="KW-0677">Repeat</keyword>
<evidence type="ECO:0000256" key="15">
    <source>
        <dbReference type="PROSITE-ProRule" id="PRU00228"/>
    </source>
</evidence>
<evidence type="ECO:0000256" key="13">
    <source>
        <dbReference type="ARBA" id="ARBA00023043"/>
    </source>
</evidence>
<gene>
    <name evidence="20" type="ORF">V1264_007683</name>
</gene>
<evidence type="ECO:0000256" key="10">
    <source>
        <dbReference type="ARBA" id="ARBA00022786"/>
    </source>
</evidence>
<dbReference type="Pfam" id="PF06701">
    <property type="entry name" value="MIB_HERC2"/>
    <property type="match status" value="1"/>
</dbReference>
<dbReference type="InterPro" id="IPR000433">
    <property type="entry name" value="Znf_ZZ"/>
</dbReference>
<feature type="repeat" description="ANK" evidence="14">
    <location>
        <begin position="465"/>
        <end position="497"/>
    </location>
</feature>
<dbReference type="InterPro" id="IPR002110">
    <property type="entry name" value="Ankyrin_rpt"/>
</dbReference>
<dbReference type="PROSITE" id="PS50135">
    <property type="entry name" value="ZF_ZZ_2"/>
    <property type="match status" value="1"/>
</dbReference>
<feature type="repeat" description="ANK" evidence="14">
    <location>
        <begin position="562"/>
        <end position="583"/>
    </location>
</feature>
<dbReference type="GO" id="GO:0008270">
    <property type="term" value="F:zinc ion binding"/>
    <property type="evidence" value="ECO:0007669"/>
    <property type="project" value="UniProtKB-KW"/>
</dbReference>
<dbReference type="SUPFAM" id="SSF48403">
    <property type="entry name" value="Ankyrin repeat"/>
    <property type="match status" value="1"/>
</dbReference>
<proteinExistence type="predicted"/>
<dbReference type="GO" id="GO:0007219">
    <property type="term" value="P:Notch signaling pathway"/>
    <property type="evidence" value="ECO:0007669"/>
    <property type="project" value="UniProtKB-KW"/>
</dbReference>
<dbReference type="GO" id="GO:0005737">
    <property type="term" value="C:cytoplasm"/>
    <property type="evidence" value="ECO:0007669"/>
    <property type="project" value="UniProtKB-SubCell"/>
</dbReference>
<dbReference type="SUPFAM" id="SSF159034">
    <property type="entry name" value="Mib/herc2 domain-like"/>
    <property type="match status" value="2"/>
</dbReference>
<evidence type="ECO:0000259" key="19">
    <source>
        <dbReference type="PROSITE" id="PS51416"/>
    </source>
</evidence>
<keyword evidence="9 15" id="KW-0863">Zinc-finger</keyword>
<dbReference type="Pfam" id="PF13920">
    <property type="entry name" value="zf-C3HC4_3"/>
    <property type="match status" value="1"/>
</dbReference>
<dbReference type="Gene3D" id="3.30.60.90">
    <property type="match status" value="1"/>
</dbReference>
<comment type="caution">
    <text evidence="20">The sequence shown here is derived from an EMBL/GenBank/DDBJ whole genome shotgun (WGS) entry which is preliminary data.</text>
</comment>